<evidence type="ECO:0000313" key="2">
    <source>
        <dbReference type="Proteomes" id="UP000014071"/>
    </source>
</evidence>
<keyword evidence="2" id="KW-1185">Reference proteome</keyword>
<dbReference type="HOGENOM" id="CLU_1058168_0_0_1"/>
<dbReference type="AlphaFoldDB" id="R9P071"/>
<reference evidence="2" key="1">
    <citation type="journal article" date="2013" name="Genome Announc.">
        <title>Draft genome sequence of the basidiomycetous yeast-like fungus Pseudozyma hubeiensis SY62, which produces an abundant amount of the biosurfactant mannosylerythritol lipids.</title>
        <authorList>
            <person name="Konishi M."/>
            <person name="Hatada Y."/>
            <person name="Horiuchi J."/>
        </authorList>
    </citation>
    <scope>NUCLEOTIDE SEQUENCE [LARGE SCALE GENOMIC DNA]</scope>
    <source>
        <strain evidence="2">SY62</strain>
    </source>
</reference>
<dbReference type="GeneID" id="24107258"/>
<dbReference type="EMBL" id="DF238784">
    <property type="protein sequence ID" value="GAC94392.1"/>
    <property type="molecule type" value="Genomic_DNA"/>
</dbReference>
<organism evidence="1 2">
    <name type="scientific">Pseudozyma hubeiensis (strain SY62)</name>
    <name type="common">Yeast</name>
    <dbReference type="NCBI Taxonomy" id="1305764"/>
    <lineage>
        <taxon>Eukaryota</taxon>
        <taxon>Fungi</taxon>
        <taxon>Dikarya</taxon>
        <taxon>Basidiomycota</taxon>
        <taxon>Ustilaginomycotina</taxon>
        <taxon>Ustilaginomycetes</taxon>
        <taxon>Ustilaginales</taxon>
        <taxon>Ustilaginaceae</taxon>
        <taxon>Pseudozyma</taxon>
    </lineage>
</organism>
<evidence type="ECO:0000313" key="1">
    <source>
        <dbReference type="EMBL" id="GAC94392.1"/>
    </source>
</evidence>
<gene>
    <name evidence="1" type="ORF">PHSY_001963</name>
</gene>
<dbReference type="RefSeq" id="XP_012187979.1">
    <property type="nucleotide sequence ID" value="XM_012332589.1"/>
</dbReference>
<sequence length="263" mass="28874">MQSSCARLHAISSKRLASALTAWHALSRIRLPSSCSPVRCSHTFSRRAVVFSVTIVRVYLFLSRPLLDAITIRIPMMTRLYSDAHARCKITKQDLHNLQLGRLSFRLRNAFQRFQPTQSVLCKDLDLGLENCIVESKVVYGTDPHESQIGHSTGDPVHEGTTVGAEGVGHRVSRGDRGGLTVLLETGLATDVLNVGEFDGKVVGKGGGGDGSTVGAVTQEGAAESFSHRGLHSRNTQSKHFEFSTQRYERYRYGKRGAETYEG</sequence>
<accession>R9P071</accession>
<name>R9P071_PSEHS</name>
<dbReference type="Proteomes" id="UP000014071">
    <property type="component" value="Unassembled WGS sequence"/>
</dbReference>
<proteinExistence type="predicted"/>
<protein>
    <submittedName>
        <fullName evidence="1">Uncharacterized protein</fullName>
    </submittedName>
</protein>